<accession>A0A918T2U3</accession>
<dbReference type="InterPro" id="IPR027471">
    <property type="entry name" value="YbeD-like_sf"/>
</dbReference>
<dbReference type="RefSeq" id="WP_189456317.1">
    <property type="nucleotide sequence ID" value="NZ_BMYD01000003.1"/>
</dbReference>
<organism evidence="1 2">
    <name type="scientific">Cognatilysobacter bugurensis</name>
    <dbReference type="NCBI Taxonomy" id="543356"/>
    <lineage>
        <taxon>Bacteria</taxon>
        <taxon>Pseudomonadati</taxon>
        <taxon>Pseudomonadota</taxon>
        <taxon>Gammaproteobacteria</taxon>
        <taxon>Lysobacterales</taxon>
        <taxon>Lysobacteraceae</taxon>
        <taxon>Cognatilysobacter</taxon>
    </lineage>
</organism>
<keyword evidence="2" id="KW-1185">Reference proteome</keyword>
<dbReference type="SUPFAM" id="SSF117991">
    <property type="entry name" value="YbeD/HP0495-like"/>
    <property type="match status" value="1"/>
</dbReference>
<sequence length="92" mass="10101">MDIHSDNPDHGFQYPGQFELCAMGLTAAALDAHLPRQLEAAGIQVLHGAVTTRPSSNGKYVSVRIPFLAASREDHERAHDVLRANPDVKWTI</sequence>
<reference evidence="1" key="1">
    <citation type="journal article" date="2014" name="Int. J. Syst. Evol. Microbiol.">
        <title>Complete genome sequence of Corynebacterium casei LMG S-19264T (=DSM 44701T), isolated from a smear-ripened cheese.</title>
        <authorList>
            <consortium name="US DOE Joint Genome Institute (JGI-PGF)"/>
            <person name="Walter F."/>
            <person name="Albersmeier A."/>
            <person name="Kalinowski J."/>
            <person name="Ruckert C."/>
        </authorList>
    </citation>
    <scope>NUCLEOTIDE SEQUENCE</scope>
    <source>
        <strain evidence="1">KCTC 23077</strain>
    </source>
</reference>
<comment type="caution">
    <text evidence="1">The sequence shown here is derived from an EMBL/GenBank/DDBJ whole genome shotgun (WGS) entry which is preliminary data.</text>
</comment>
<name>A0A918T2U3_9GAMM</name>
<dbReference type="EMBL" id="BMYD01000003">
    <property type="protein sequence ID" value="GHA82910.1"/>
    <property type="molecule type" value="Genomic_DNA"/>
</dbReference>
<dbReference type="Pfam" id="PF04359">
    <property type="entry name" value="DUF493"/>
    <property type="match status" value="1"/>
</dbReference>
<dbReference type="Proteomes" id="UP000646426">
    <property type="component" value="Unassembled WGS sequence"/>
</dbReference>
<dbReference type="AlphaFoldDB" id="A0A918T2U3"/>
<gene>
    <name evidence="1" type="ORF">GCM10007067_21210</name>
</gene>
<evidence type="ECO:0000313" key="2">
    <source>
        <dbReference type="Proteomes" id="UP000646426"/>
    </source>
</evidence>
<protein>
    <submittedName>
        <fullName evidence="1">UPF0250 protein</fullName>
    </submittedName>
</protein>
<proteinExistence type="predicted"/>
<evidence type="ECO:0000313" key="1">
    <source>
        <dbReference type="EMBL" id="GHA82910.1"/>
    </source>
</evidence>
<reference evidence="1" key="2">
    <citation type="submission" date="2020-09" db="EMBL/GenBank/DDBJ databases">
        <authorList>
            <person name="Sun Q."/>
            <person name="Kim S."/>
        </authorList>
    </citation>
    <scope>NUCLEOTIDE SEQUENCE</scope>
    <source>
        <strain evidence="1">KCTC 23077</strain>
    </source>
</reference>
<dbReference type="Gene3D" id="3.30.70.260">
    <property type="match status" value="1"/>
</dbReference>
<dbReference type="InterPro" id="IPR007454">
    <property type="entry name" value="UPF0250_YbeD-like"/>
</dbReference>